<evidence type="ECO:0000313" key="2">
    <source>
        <dbReference type="EMBL" id="WQQ25714.1"/>
    </source>
</evidence>
<sequence>MARRPLALLATVLAALLALLVTPFAAAEDLVVPDDRRDYWHDHRADSGTPDQHRPDWGRPDLRRTVYRHRSEKVRVRLDMARLARGDAGYWEVVVRYRTNEGRTGQATLFKPHEGQVVVGWTGDGNCFIDPHLDYADDYFVVEVSRSCLSLPRWIKFKSATRWWPTSDDVAYLDVSGSEGYRMSEWSARVRRD</sequence>
<feature type="signal peptide" evidence="1">
    <location>
        <begin position="1"/>
        <end position="27"/>
    </location>
</feature>
<accession>A0ABZ0ZPG0</accession>
<proteinExistence type="predicted"/>
<evidence type="ECO:0000313" key="3">
    <source>
        <dbReference type="Proteomes" id="UP001327225"/>
    </source>
</evidence>
<keyword evidence="1" id="KW-0732">Signal</keyword>
<reference evidence="3" key="1">
    <citation type="submission" date="2023-12" db="EMBL/GenBank/DDBJ databases">
        <title>Novel species in genus Nocardioides.</title>
        <authorList>
            <person name="Zhou H."/>
        </authorList>
    </citation>
    <scope>NUCLEOTIDE SEQUENCE [LARGE SCALE GENOMIC DNA]</scope>
    <source>
        <strain evidence="3">HM61</strain>
    </source>
</reference>
<feature type="chain" id="PRO_5047314159" description="PLAT domain-containing protein" evidence="1">
    <location>
        <begin position="28"/>
        <end position="193"/>
    </location>
</feature>
<gene>
    <name evidence="2" type="ORF">SHK19_17315</name>
</gene>
<dbReference type="EMBL" id="CP141059">
    <property type="protein sequence ID" value="WQQ25714.1"/>
    <property type="molecule type" value="Genomic_DNA"/>
</dbReference>
<evidence type="ECO:0000256" key="1">
    <source>
        <dbReference type="SAM" id="SignalP"/>
    </source>
</evidence>
<name>A0ABZ0ZPG0_9ACTN</name>
<evidence type="ECO:0008006" key="4">
    <source>
        <dbReference type="Google" id="ProtNLM"/>
    </source>
</evidence>
<protein>
    <recommendedName>
        <fullName evidence="4">PLAT domain-containing protein</fullName>
    </recommendedName>
</protein>
<organism evidence="2 3">
    <name type="scientific">Nocardioides bizhenqiangii</name>
    <dbReference type="NCBI Taxonomy" id="3095076"/>
    <lineage>
        <taxon>Bacteria</taxon>
        <taxon>Bacillati</taxon>
        <taxon>Actinomycetota</taxon>
        <taxon>Actinomycetes</taxon>
        <taxon>Propionibacteriales</taxon>
        <taxon>Nocardioidaceae</taxon>
        <taxon>Nocardioides</taxon>
    </lineage>
</organism>
<keyword evidence="3" id="KW-1185">Reference proteome</keyword>
<dbReference type="RefSeq" id="WP_322456325.1">
    <property type="nucleotide sequence ID" value="NZ_CP141059.1"/>
</dbReference>
<dbReference type="Proteomes" id="UP001327225">
    <property type="component" value="Chromosome"/>
</dbReference>